<feature type="transmembrane region" description="Helical" evidence="6">
    <location>
        <begin position="40"/>
        <end position="61"/>
    </location>
</feature>
<dbReference type="AlphaFoldDB" id="A0A4Y1MX31"/>
<dbReference type="Pfam" id="PF01292">
    <property type="entry name" value="Ni_hydr_CYTB"/>
    <property type="match status" value="1"/>
</dbReference>
<dbReference type="InterPro" id="IPR016174">
    <property type="entry name" value="Di-haem_cyt_TM"/>
</dbReference>
<evidence type="ECO:0000313" key="8">
    <source>
        <dbReference type="EMBL" id="AWV22300.1"/>
    </source>
</evidence>
<feature type="transmembrane region" description="Helical" evidence="6">
    <location>
        <begin position="198"/>
        <end position="218"/>
    </location>
</feature>
<feature type="domain" description="Cytochrome b561 bacterial/Ni-hydrogenase" evidence="7">
    <location>
        <begin position="10"/>
        <end position="183"/>
    </location>
</feature>
<keyword evidence="5 6" id="KW-0472">Membrane</keyword>
<evidence type="ECO:0000259" key="7">
    <source>
        <dbReference type="Pfam" id="PF01292"/>
    </source>
</evidence>
<keyword evidence="4 6" id="KW-1133">Transmembrane helix</keyword>
<evidence type="ECO:0000256" key="6">
    <source>
        <dbReference type="SAM" id="Phobius"/>
    </source>
</evidence>
<feature type="transmembrane region" description="Helical" evidence="6">
    <location>
        <begin position="14"/>
        <end position="34"/>
    </location>
</feature>
<dbReference type="GO" id="GO:0020037">
    <property type="term" value="F:heme binding"/>
    <property type="evidence" value="ECO:0007669"/>
    <property type="project" value="TreeGrafter"/>
</dbReference>
<dbReference type="PANTHER" id="PTHR30485:SF2">
    <property type="entry name" value="BLL0597 PROTEIN"/>
    <property type="match status" value="1"/>
</dbReference>
<comment type="subcellular location">
    <subcellularLocation>
        <location evidence="1">Cell membrane</location>
        <topology evidence="1">Multi-pass membrane protein</topology>
    </subcellularLocation>
</comment>
<keyword evidence="2" id="KW-1003">Cell membrane</keyword>
<feature type="transmembrane region" description="Helical" evidence="6">
    <location>
        <begin position="151"/>
        <end position="171"/>
    </location>
</feature>
<accession>A0A4Y1MX31</accession>
<dbReference type="Gene3D" id="1.20.950.20">
    <property type="entry name" value="Transmembrane di-heme cytochromes, Chain C"/>
    <property type="match status" value="1"/>
</dbReference>
<dbReference type="EMBL" id="CP025189">
    <property type="protein sequence ID" value="AWV22300.1"/>
    <property type="molecule type" value="Genomic_DNA"/>
</dbReference>
<sequence>MADGRVAVKVWDGWIRLVHWGIVALFAFSWWSAWTYRMDWHLRSGLAMLALLLFRLAWGVLGSETARFTRFLRSPLAALRHLSHLGRREADMEVGHNAAGGWMVLAMLLLLLVQVGTGLMADDQVLTHGPLAPHVAPETSDLATAIHATNFWLILVLAGLHVLAVFAYALLKGQDLVRPMVTGVKRLPAAMAGRAPRLGSPALGAVLLAAAAVAAWWIGRLGDSEIPWRAYRGIGGAAAAARINFVPLSCPPGEAAL</sequence>
<dbReference type="GO" id="GO:0022904">
    <property type="term" value="P:respiratory electron transport chain"/>
    <property type="evidence" value="ECO:0007669"/>
    <property type="project" value="InterPro"/>
</dbReference>
<feature type="transmembrane region" description="Helical" evidence="6">
    <location>
        <begin position="102"/>
        <end position="121"/>
    </location>
</feature>
<evidence type="ECO:0000256" key="2">
    <source>
        <dbReference type="ARBA" id="ARBA00022475"/>
    </source>
</evidence>
<dbReference type="SUPFAM" id="SSF81342">
    <property type="entry name" value="Transmembrane di-heme cytochromes"/>
    <property type="match status" value="1"/>
</dbReference>
<evidence type="ECO:0000256" key="3">
    <source>
        <dbReference type="ARBA" id="ARBA00022692"/>
    </source>
</evidence>
<proteinExistence type="predicted"/>
<dbReference type="GO" id="GO:0009055">
    <property type="term" value="F:electron transfer activity"/>
    <property type="evidence" value="ECO:0007669"/>
    <property type="project" value="InterPro"/>
</dbReference>
<dbReference type="InterPro" id="IPR011577">
    <property type="entry name" value="Cyt_b561_bac/Ni-Hgenase"/>
</dbReference>
<evidence type="ECO:0000256" key="5">
    <source>
        <dbReference type="ARBA" id="ARBA00023136"/>
    </source>
</evidence>
<name>A0A4Y1MX31_9PROT</name>
<keyword evidence="3 6" id="KW-0812">Transmembrane</keyword>
<protein>
    <submittedName>
        <fullName evidence="8">Hydrogenase cytochrome b-type subunit-like protein</fullName>
    </submittedName>
</protein>
<dbReference type="RefSeq" id="WP_397540819.1">
    <property type="nucleotide sequence ID" value="NZ_CP025189.1"/>
</dbReference>
<dbReference type="InterPro" id="IPR051542">
    <property type="entry name" value="Hydrogenase_cytochrome"/>
</dbReference>
<evidence type="ECO:0000256" key="1">
    <source>
        <dbReference type="ARBA" id="ARBA00004651"/>
    </source>
</evidence>
<gene>
    <name evidence="8" type="ORF">RADP37_01461</name>
</gene>
<reference evidence="8" key="1">
    <citation type="submission" date="2017-12" db="EMBL/GenBank/DDBJ databases">
        <authorList>
            <person name="Martens C."/>
            <person name="Dahlstrom E."/>
            <person name="Barbian K."/>
            <person name="Sykora L."/>
            <person name="Ricklefs S."/>
            <person name="Bruno D."/>
            <person name="Anzick I."/>
            <person name="Myles I."/>
            <person name="Datta S.K."/>
        </authorList>
    </citation>
    <scope>NUCLEOTIDE SEQUENCE</scope>
    <source>
        <strain evidence="8">AD2</strain>
    </source>
</reference>
<dbReference type="GO" id="GO:0005886">
    <property type="term" value="C:plasma membrane"/>
    <property type="evidence" value="ECO:0007669"/>
    <property type="project" value="UniProtKB-SubCell"/>
</dbReference>
<evidence type="ECO:0000256" key="4">
    <source>
        <dbReference type="ARBA" id="ARBA00022989"/>
    </source>
</evidence>
<organism evidence="8">
    <name type="scientific">Roseomonas mucosa</name>
    <dbReference type="NCBI Taxonomy" id="207340"/>
    <lineage>
        <taxon>Bacteria</taxon>
        <taxon>Pseudomonadati</taxon>
        <taxon>Pseudomonadota</taxon>
        <taxon>Alphaproteobacteria</taxon>
        <taxon>Acetobacterales</taxon>
        <taxon>Roseomonadaceae</taxon>
        <taxon>Roseomonas</taxon>
    </lineage>
</organism>
<dbReference type="PANTHER" id="PTHR30485">
    <property type="entry name" value="NI/FE-HYDROGENASE 1 B-TYPE CYTOCHROME SUBUNIT"/>
    <property type="match status" value="1"/>
</dbReference>